<name>A0A6J5MEL8_9CAUD</name>
<organism evidence="1">
    <name type="scientific">uncultured Caudovirales phage</name>
    <dbReference type="NCBI Taxonomy" id="2100421"/>
    <lineage>
        <taxon>Viruses</taxon>
        <taxon>Duplodnaviria</taxon>
        <taxon>Heunggongvirae</taxon>
        <taxon>Uroviricota</taxon>
        <taxon>Caudoviricetes</taxon>
        <taxon>Peduoviridae</taxon>
        <taxon>Maltschvirus</taxon>
        <taxon>Maltschvirus maltsch</taxon>
    </lineage>
</organism>
<sequence>MTDIQTLIDAAIKEREALIAKWLRDGGYRQLAMFIEREEHLK</sequence>
<reference evidence="1" key="1">
    <citation type="submission" date="2020-04" db="EMBL/GenBank/DDBJ databases">
        <authorList>
            <person name="Chiriac C."/>
            <person name="Salcher M."/>
            <person name="Ghai R."/>
            <person name="Kavagutti S V."/>
        </authorList>
    </citation>
    <scope>NUCLEOTIDE SEQUENCE</scope>
</reference>
<accession>A0A6J5MEL8</accession>
<evidence type="ECO:0000313" key="1">
    <source>
        <dbReference type="EMBL" id="CAB4143793.1"/>
    </source>
</evidence>
<protein>
    <submittedName>
        <fullName evidence="1">Uncharacterized protein</fullName>
    </submittedName>
</protein>
<dbReference type="EMBL" id="LR796423">
    <property type="protein sequence ID" value="CAB4143793.1"/>
    <property type="molecule type" value="Genomic_DNA"/>
</dbReference>
<gene>
    <name evidence="1" type="ORF">UFOVP447_244</name>
</gene>
<proteinExistence type="predicted"/>